<dbReference type="Pfam" id="PF00512">
    <property type="entry name" value="HisKA"/>
    <property type="match status" value="1"/>
</dbReference>
<dbReference type="InterPro" id="IPR036097">
    <property type="entry name" value="HisK_dim/P_sf"/>
</dbReference>
<accession>A0A8H3PHR1</accession>
<feature type="region of interest" description="Disordered" evidence="3">
    <location>
        <begin position="981"/>
        <end position="1007"/>
    </location>
</feature>
<feature type="modified residue" description="4-aspartylphosphate" evidence="2">
    <location>
        <position position="1073"/>
    </location>
</feature>
<dbReference type="InterPro" id="IPR001789">
    <property type="entry name" value="Sig_transdc_resp-reg_receiver"/>
</dbReference>
<dbReference type="SUPFAM" id="SSF47384">
    <property type="entry name" value="Homodimeric domain of signal transducing histidine kinase"/>
    <property type="match status" value="1"/>
</dbReference>
<dbReference type="SUPFAM" id="SSF55874">
    <property type="entry name" value="ATPase domain of HSP90 chaperone/DNA topoisomerase II/histidine kinase"/>
    <property type="match status" value="1"/>
</dbReference>
<dbReference type="CDD" id="cd00130">
    <property type="entry name" value="PAS"/>
    <property type="match status" value="1"/>
</dbReference>
<dbReference type="InterPro" id="IPR003594">
    <property type="entry name" value="HATPase_dom"/>
</dbReference>
<dbReference type="InterPro" id="IPR000014">
    <property type="entry name" value="PAS"/>
</dbReference>
<evidence type="ECO:0000313" key="6">
    <source>
        <dbReference type="EMBL" id="CAF9941102.1"/>
    </source>
</evidence>
<dbReference type="SMART" id="SM00388">
    <property type="entry name" value="HisKA"/>
    <property type="match status" value="1"/>
</dbReference>
<dbReference type="Gene3D" id="3.30.565.10">
    <property type="entry name" value="Histidine kinase-like ATPase, C-terminal domain"/>
    <property type="match status" value="1"/>
</dbReference>
<evidence type="ECO:0000313" key="7">
    <source>
        <dbReference type="Proteomes" id="UP000664534"/>
    </source>
</evidence>
<dbReference type="Gene3D" id="3.40.50.2300">
    <property type="match status" value="1"/>
</dbReference>
<keyword evidence="1 2" id="KW-0597">Phosphoprotein</keyword>
<dbReference type="InterPro" id="IPR058846">
    <property type="entry name" value="PAS-like"/>
</dbReference>
<dbReference type="Gene3D" id="1.10.287.130">
    <property type="match status" value="1"/>
</dbReference>
<dbReference type="Gene3D" id="3.30.450.20">
    <property type="entry name" value="PAS domain"/>
    <property type="match status" value="2"/>
</dbReference>
<dbReference type="Pfam" id="PF26131">
    <property type="entry name" value="PAS-like"/>
    <property type="match status" value="1"/>
</dbReference>
<dbReference type="GO" id="GO:0000155">
    <property type="term" value="F:phosphorelay sensor kinase activity"/>
    <property type="evidence" value="ECO:0007669"/>
    <property type="project" value="InterPro"/>
</dbReference>
<dbReference type="AlphaFoldDB" id="A0A8H3PHR1"/>
<dbReference type="PROSITE" id="PS50110">
    <property type="entry name" value="RESPONSE_REGULATORY"/>
    <property type="match status" value="1"/>
</dbReference>
<reference evidence="6" key="1">
    <citation type="submission" date="2021-03" db="EMBL/GenBank/DDBJ databases">
        <authorList>
            <person name="Tagirdzhanova G."/>
        </authorList>
    </citation>
    <scope>NUCLEOTIDE SEQUENCE</scope>
</reference>
<keyword evidence="7" id="KW-1185">Reference proteome</keyword>
<dbReference type="CDD" id="cd00082">
    <property type="entry name" value="HisKA"/>
    <property type="match status" value="1"/>
</dbReference>
<dbReference type="InterPro" id="IPR003661">
    <property type="entry name" value="HisK_dim/P_dom"/>
</dbReference>
<protein>
    <submittedName>
        <fullName evidence="6">Uncharacterized protein</fullName>
    </submittedName>
</protein>
<dbReference type="InterPro" id="IPR050956">
    <property type="entry name" value="2C_system_His_kinase"/>
</dbReference>
<dbReference type="InterPro" id="IPR036890">
    <property type="entry name" value="HATPase_C_sf"/>
</dbReference>
<dbReference type="PANTHER" id="PTHR43719:SF30">
    <property type="entry name" value="TWO-COMPONENT SYSTEM RESPONSE REGULATOR"/>
    <property type="match status" value="1"/>
</dbReference>
<dbReference type="EMBL" id="CAJPDT010000141">
    <property type="protein sequence ID" value="CAF9941102.1"/>
    <property type="molecule type" value="Genomic_DNA"/>
</dbReference>
<dbReference type="SUPFAM" id="SSF55781">
    <property type="entry name" value="GAF domain-like"/>
    <property type="match status" value="1"/>
</dbReference>
<dbReference type="SUPFAM" id="SSF55785">
    <property type="entry name" value="PYP-like sensor domain (PAS domain)"/>
    <property type="match status" value="1"/>
</dbReference>
<comment type="caution">
    <text evidence="6">The sequence shown here is derived from an EMBL/GenBank/DDBJ whole genome shotgun (WGS) entry which is preliminary data.</text>
</comment>
<dbReference type="SUPFAM" id="SSF52172">
    <property type="entry name" value="CheY-like"/>
    <property type="match status" value="1"/>
</dbReference>
<dbReference type="PRINTS" id="PR00344">
    <property type="entry name" value="BCTRLSENSOR"/>
</dbReference>
<dbReference type="Gene3D" id="3.30.450.40">
    <property type="match status" value="1"/>
</dbReference>
<gene>
    <name evidence="6" type="ORF">IMSHALPRED_002424</name>
</gene>
<evidence type="ECO:0000259" key="4">
    <source>
        <dbReference type="PROSITE" id="PS50109"/>
    </source>
</evidence>
<dbReference type="SMART" id="SM00448">
    <property type="entry name" value="REC"/>
    <property type="match status" value="1"/>
</dbReference>
<dbReference type="Pfam" id="PF02518">
    <property type="entry name" value="HATPase_c"/>
    <property type="match status" value="1"/>
</dbReference>
<dbReference type="InterPro" id="IPR004358">
    <property type="entry name" value="Sig_transdc_His_kin-like_C"/>
</dbReference>
<dbReference type="CDD" id="cd17546">
    <property type="entry name" value="REC_hyHK_CKI1_RcsC-like"/>
    <property type="match status" value="1"/>
</dbReference>
<dbReference type="Pfam" id="PF00072">
    <property type="entry name" value="Response_reg"/>
    <property type="match status" value="1"/>
</dbReference>
<feature type="domain" description="Histidine kinase" evidence="4">
    <location>
        <begin position="689"/>
        <end position="963"/>
    </location>
</feature>
<dbReference type="Proteomes" id="UP000664534">
    <property type="component" value="Unassembled WGS sequence"/>
</dbReference>
<evidence type="ECO:0000256" key="1">
    <source>
        <dbReference type="ARBA" id="ARBA00022553"/>
    </source>
</evidence>
<dbReference type="InterPro" id="IPR029016">
    <property type="entry name" value="GAF-like_dom_sf"/>
</dbReference>
<dbReference type="InterPro" id="IPR005467">
    <property type="entry name" value="His_kinase_dom"/>
</dbReference>
<name>A0A8H3PHR1_9LECA</name>
<dbReference type="InterPro" id="IPR035965">
    <property type="entry name" value="PAS-like_dom_sf"/>
</dbReference>
<evidence type="ECO:0000256" key="2">
    <source>
        <dbReference type="PROSITE-ProRule" id="PRU00169"/>
    </source>
</evidence>
<dbReference type="SMART" id="SM00387">
    <property type="entry name" value="HATPase_c"/>
    <property type="match status" value="1"/>
</dbReference>
<dbReference type="OrthoDB" id="60033at2759"/>
<dbReference type="PROSITE" id="PS50109">
    <property type="entry name" value="HIS_KIN"/>
    <property type="match status" value="1"/>
</dbReference>
<evidence type="ECO:0000259" key="5">
    <source>
        <dbReference type="PROSITE" id="PS50110"/>
    </source>
</evidence>
<proteinExistence type="predicted"/>
<sequence length="1147" mass="128277">MATPEWGGIGITELLECDPRPTFILDLQRTKDPHDQRLQTLIVFSNASLQRLPNTLDPGQLGKDVSADAWRSEQYSQFKEWATTYGHIEGGYAISFHYQNFLWTGSILRGRWRIVSGSPIGLKDTPAGSFPGMFASPATGFEIGHHGRNALSRDVRVQKEKEIPRTNLHHTWVDELPASEHVQLFKSTNWSATALGRLENWSERLRQMTRFLMSDSRAAGPERVVLYNEAYIAVASRKHPGLMGSTLEQSWAEIAKDLEPVFLNAERLGRATTMEDIPYFLQRHGYLEETFFSYSLIPVRADNGYTEGFYNAAFETTRQKIWERRTSTLLSTVSTPDMPSYWCEVLKGFESNERDIPLAVVYSLHDDMHSEAPKSIIHLEATLGVCEGHPLALKRADIMQDSETILPLLKKTITANGPTVFQQSDGSLPESLIQDVTWRGFGEPSNALAVLPLTAGEEILGFLLIGLNPRRAYDEDYAGFVELLNRQLSTSLTSAALMEQAKRKQAELSKDLAEGESRFKALTELNAAGLFYISPRGAVLYANDTWVRLLKTNGLHKDDHSEMAFMSIVMEEDQPLVEREWYNMSELRLKRTFELRLVTKWYHKESGTWKHKWIMASCGQDQNEDGSLKSIMGSITDISLLKQAQEDALERATLSEQLAQSQKEANEIQVRSRIEAEEARTNIEKFMDITSHEMRNPLSAILQSADGIASSLLEFKASSKTPLVSTELVESNLEAIQIIILCAQHQGRIINDVLTLSKLDSAMLLVSPIPTEPPVVVKGALKMFEGELASDGIELEFSLEKSYKRFGIDWVMIDPSRVTQILVNLMTNAIKFTKSSEKRKIKVSIGGSTSKPPNGERVDLEWFPSRGIGSKRDLTSDPDWGEEEPVYVYFAVEDTGRGLSSEEKTHLFHRFAQANPRTHVKYGGSGLGLFISRELTELHGGEIGLFSEAKKGSTFAFYVKGRRASPPVGKMTQHAVALSEHVKAQRSKSVGSNESPNLPQKRGGQSKDDLTSFQVLLVEDNLVNQKVLGKQLQKAGYTVHVANHGQEALDFLQHSNLWKDNPGGDAVDVVLMDLEMPVMDGLTCARRIRELQSQGTLTEHVPLIAVTANARKEQIEISMAAGMDDVMPKPFRVSELIGKIEALKRPV</sequence>
<feature type="domain" description="Response regulatory" evidence="5">
    <location>
        <begin position="1014"/>
        <end position="1144"/>
    </location>
</feature>
<organism evidence="6 7">
    <name type="scientific">Imshaugia aleurites</name>
    <dbReference type="NCBI Taxonomy" id="172621"/>
    <lineage>
        <taxon>Eukaryota</taxon>
        <taxon>Fungi</taxon>
        <taxon>Dikarya</taxon>
        <taxon>Ascomycota</taxon>
        <taxon>Pezizomycotina</taxon>
        <taxon>Lecanoromycetes</taxon>
        <taxon>OSLEUM clade</taxon>
        <taxon>Lecanoromycetidae</taxon>
        <taxon>Lecanorales</taxon>
        <taxon>Lecanorineae</taxon>
        <taxon>Parmeliaceae</taxon>
        <taxon>Imshaugia</taxon>
    </lineage>
</organism>
<dbReference type="InterPro" id="IPR011006">
    <property type="entry name" value="CheY-like_superfamily"/>
</dbReference>
<dbReference type="NCBIfam" id="TIGR00229">
    <property type="entry name" value="sensory_box"/>
    <property type="match status" value="1"/>
</dbReference>
<dbReference type="PANTHER" id="PTHR43719">
    <property type="entry name" value="TWO-COMPONENT HISTIDINE KINASE"/>
    <property type="match status" value="1"/>
</dbReference>
<evidence type="ECO:0000256" key="3">
    <source>
        <dbReference type="SAM" id="MobiDB-lite"/>
    </source>
</evidence>
<feature type="compositionally biased region" description="Polar residues" evidence="3">
    <location>
        <begin position="987"/>
        <end position="998"/>
    </location>
</feature>